<accession>A0A645C6R1</accession>
<name>A0A645C6R1_9ZZZZ</name>
<dbReference type="Pfam" id="PF05137">
    <property type="entry name" value="PilN"/>
    <property type="match status" value="1"/>
</dbReference>
<dbReference type="InterPro" id="IPR007813">
    <property type="entry name" value="PilN"/>
</dbReference>
<gene>
    <name evidence="1" type="ORF">SDC9_120319</name>
</gene>
<comment type="caution">
    <text evidence="1">The sequence shown here is derived from an EMBL/GenBank/DDBJ whole genome shotgun (WGS) entry which is preliminary data.</text>
</comment>
<reference evidence="1" key="1">
    <citation type="submission" date="2019-08" db="EMBL/GenBank/DDBJ databases">
        <authorList>
            <person name="Kucharzyk K."/>
            <person name="Murdoch R.W."/>
            <person name="Higgins S."/>
            <person name="Loffler F."/>
        </authorList>
    </citation>
    <scope>NUCLEOTIDE SEQUENCE</scope>
</reference>
<organism evidence="1">
    <name type="scientific">bioreactor metagenome</name>
    <dbReference type="NCBI Taxonomy" id="1076179"/>
    <lineage>
        <taxon>unclassified sequences</taxon>
        <taxon>metagenomes</taxon>
        <taxon>ecological metagenomes</taxon>
    </lineage>
</organism>
<dbReference type="EMBL" id="VSSQ01025293">
    <property type="protein sequence ID" value="MPM73339.1"/>
    <property type="molecule type" value="Genomic_DNA"/>
</dbReference>
<sequence>MLQGLVDGKREVAEDPKTVNKYNEIKGLENEMSIFKEEVDKIVKLDKNIAKNDIVSEDLVSEIKSKMPADLFMTNFSVSGREMQISGVAKDSYSIAEFSKSLKLIKDVESVFVSNINNNKEEGNYSFVLNTTFKEVNIDEQETPNQ</sequence>
<dbReference type="AlphaFoldDB" id="A0A645C6R1"/>
<proteinExistence type="predicted"/>
<protein>
    <recommendedName>
        <fullName evidence="2">Fimbrial assembly protein PilN</fullName>
    </recommendedName>
</protein>
<evidence type="ECO:0000313" key="1">
    <source>
        <dbReference type="EMBL" id="MPM73339.1"/>
    </source>
</evidence>
<evidence type="ECO:0008006" key="2">
    <source>
        <dbReference type="Google" id="ProtNLM"/>
    </source>
</evidence>